<accession>A0A0A9AHD1</accession>
<reference evidence="1" key="1">
    <citation type="submission" date="2014-09" db="EMBL/GenBank/DDBJ databases">
        <authorList>
            <person name="Magalhaes I.L.F."/>
            <person name="Oliveira U."/>
            <person name="Santos F.R."/>
            <person name="Vidigal T.H.D.A."/>
            <person name="Brescovit A.D."/>
            <person name="Santos A.J."/>
        </authorList>
    </citation>
    <scope>NUCLEOTIDE SEQUENCE</scope>
    <source>
        <tissue evidence="1">Shoot tissue taken approximately 20 cm above the soil surface</tissue>
    </source>
</reference>
<proteinExistence type="predicted"/>
<sequence length="16" mass="1958">MKVKNRVTKLKCTVYF</sequence>
<reference evidence="1" key="2">
    <citation type="journal article" date="2015" name="Data Brief">
        <title>Shoot transcriptome of the giant reed, Arundo donax.</title>
        <authorList>
            <person name="Barrero R.A."/>
            <person name="Guerrero F.D."/>
            <person name="Moolhuijzen P."/>
            <person name="Goolsby J.A."/>
            <person name="Tidwell J."/>
            <person name="Bellgard S.E."/>
            <person name="Bellgard M.I."/>
        </authorList>
    </citation>
    <scope>NUCLEOTIDE SEQUENCE</scope>
    <source>
        <tissue evidence="1">Shoot tissue taken approximately 20 cm above the soil surface</tissue>
    </source>
</reference>
<protein>
    <submittedName>
        <fullName evidence="1">Uncharacterized protein</fullName>
    </submittedName>
</protein>
<name>A0A0A9AHD1_ARUDO</name>
<dbReference type="EMBL" id="GBRH01248622">
    <property type="protein sequence ID" value="JAD49273.1"/>
    <property type="molecule type" value="Transcribed_RNA"/>
</dbReference>
<evidence type="ECO:0000313" key="1">
    <source>
        <dbReference type="EMBL" id="JAD49273.1"/>
    </source>
</evidence>
<organism evidence="1">
    <name type="scientific">Arundo donax</name>
    <name type="common">Giant reed</name>
    <name type="synonym">Donax arundinaceus</name>
    <dbReference type="NCBI Taxonomy" id="35708"/>
    <lineage>
        <taxon>Eukaryota</taxon>
        <taxon>Viridiplantae</taxon>
        <taxon>Streptophyta</taxon>
        <taxon>Embryophyta</taxon>
        <taxon>Tracheophyta</taxon>
        <taxon>Spermatophyta</taxon>
        <taxon>Magnoliopsida</taxon>
        <taxon>Liliopsida</taxon>
        <taxon>Poales</taxon>
        <taxon>Poaceae</taxon>
        <taxon>PACMAD clade</taxon>
        <taxon>Arundinoideae</taxon>
        <taxon>Arundineae</taxon>
        <taxon>Arundo</taxon>
    </lineage>
</organism>
<dbReference type="AlphaFoldDB" id="A0A0A9AHD1"/>